<sequence>MSLVCTRRGLWQAIRSPDIAEISPEMRNDWTEFMEYTRWEDGKRIDREYAKEDELLPCLLQDLDWVLRSKDRLMRDARRNGRGRGAFRGIERQRVDRDVVGGRVVSRSPEAGSSGVMTGCIEKRGRVEPLATPPRRHPRERPSHNLRPTPTRNQSPLQRRPGVPLGRAIHLPRYLREENCFRGLDRRLVKQVQPSHGPSRNHSSDLPPQKPGNP</sequence>
<reference evidence="2" key="1">
    <citation type="journal article" date="2020" name="Stud. Mycol.">
        <title>101 Dothideomycetes genomes: a test case for predicting lifestyles and emergence of pathogens.</title>
        <authorList>
            <person name="Haridas S."/>
            <person name="Albert R."/>
            <person name="Binder M."/>
            <person name="Bloem J."/>
            <person name="Labutti K."/>
            <person name="Salamov A."/>
            <person name="Andreopoulos B."/>
            <person name="Baker S."/>
            <person name="Barry K."/>
            <person name="Bills G."/>
            <person name="Bluhm B."/>
            <person name="Cannon C."/>
            <person name="Castanera R."/>
            <person name="Culley D."/>
            <person name="Daum C."/>
            <person name="Ezra D."/>
            <person name="Gonzalez J."/>
            <person name="Henrissat B."/>
            <person name="Kuo A."/>
            <person name="Liang C."/>
            <person name="Lipzen A."/>
            <person name="Lutzoni F."/>
            <person name="Magnuson J."/>
            <person name="Mondo S."/>
            <person name="Nolan M."/>
            <person name="Ohm R."/>
            <person name="Pangilinan J."/>
            <person name="Park H.-J."/>
            <person name="Ramirez L."/>
            <person name="Alfaro M."/>
            <person name="Sun H."/>
            <person name="Tritt A."/>
            <person name="Yoshinaga Y."/>
            <person name="Zwiers L.-H."/>
            <person name="Turgeon B."/>
            <person name="Goodwin S."/>
            <person name="Spatafora J."/>
            <person name="Crous P."/>
            <person name="Grigoriev I."/>
        </authorList>
    </citation>
    <scope>NUCLEOTIDE SEQUENCE</scope>
    <source>
        <strain evidence="2">CBS 122367</strain>
    </source>
</reference>
<proteinExistence type="predicted"/>
<accession>A0A6G1J941</accession>
<keyword evidence="3" id="KW-1185">Reference proteome</keyword>
<dbReference type="Proteomes" id="UP000799291">
    <property type="component" value="Unassembled WGS sequence"/>
</dbReference>
<evidence type="ECO:0000313" key="2">
    <source>
        <dbReference type="EMBL" id="KAF2686740.1"/>
    </source>
</evidence>
<evidence type="ECO:0000313" key="3">
    <source>
        <dbReference type="Proteomes" id="UP000799291"/>
    </source>
</evidence>
<feature type="region of interest" description="Disordered" evidence="1">
    <location>
        <begin position="105"/>
        <end position="165"/>
    </location>
</feature>
<gene>
    <name evidence="2" type="ORF">K458DRAFT_202404</name>
</gene>
<protein>
    <submittedName>
        <fullName evidence="2">Uncharacterized protein</fullName>
    </submittedName>
</protein>
<feature type="compositionally biased region" description="Polar residues" evidence="1">
    <location>
        <begin position="146"/>
        <end position="157"/>
    </location>
</feature>
<dbReference type="AlphaFoldDB" id="A0A6G1J941"/>
<dbReference type="EMBL" id="MU005576">
    <property type="protein sequence ID" value="KAF2686740.1"/>
    <property type="molecule type" value="Genomic_DNA"/>
</dbReference>
<evidence type="ECO:0000256" key="1">
    <source>
        <dbReference type="SAM" id="MobiDB-lite"/>
    </source>
</evidence>
<name>A0A6G1J941_9PLEO</name>
<organism evidence="2 3">
    <name type="scientific">Lentithecium fluviatile CBS 122367</name>
    <dbReference type="NCBI Taxonomy" id="1168545"/>
    <lineage>
        <taxon>Eukaryota</taxon>
        <taxon>Fungi</taxon>
        <taxon>Dikarya</taxon>
        <taxon>Ascomycota</taxon>
        <taxon>Pezizomycotina</taxon>
        <taxon>Dothideomycetes</taxon>
        <taxon>Pleosporomycetidae</taxon>
        <taxon>Pleosporales</taxon>
        <taxon>Massarineae</taxon>
        <taxon>Lentitheciaceae</taxon>
        <taxon>Lentithecium</taxon>
    </lineage>
</organism>
<feature type="compositionally biased region" description="Polar residues" evidence="1">
    <location>
        <begin position="192"/>
        <end position="206"/>
    </location>
</feature>
<feature type="region of interest" description="Disordered" evidence="1">
    <location>
        <begin position="186"/>
        <end position="214"/>
    </location>
</feature>